<dbReference type="InterPro" id="IPR036291">
    <property type="entry name" value="NAD(P)-bd_dom_sf"/>
</dbReference>
<comment type="caution">
    <text evidence="2">The sequence shown here is derived from an EMBL/GenBank/DDBJ whole genome shotgun (WGS) entry which is preliminary data.</text>
</comment>
<dbReference type="AlphaFoldDB" id="A0A841CZJ7"/>
<dbReference type="Gene3D" id="3.40.50.720">
    <property type="entry name" value="NAD(P)-binding Rossmann-like Domain"/>
    <property type="match status" value="1"/>
</dbReference>
<organism evidence="2 3">
    <name type="scientific">Planomonospora venezuelensis</name>
    <dbReference type="NCBI Taxonomy" id="1999"/>
    <lineage>
        <taxon>Bacteria</taxon>
        <taxon>Bacillati</taxon>
        <taxon>Actinomycetota</taxon>
        <taxon>Actinomycetes</taxon>
        <taxon>Streptosporangiales</taxon>
        <taxon>Streptosporangiaceae</taxon>
        <taxon>Planomonospora</taxon>
    </lineage>
</organism>
<reference evidence="2 3" key="1">
    <citation type="submission" date="2020-08" db="EMBL/GenBank/DDBJ databases">
        <title>Genomic Encyclopedia of Type Strains, Phase III (KMG-III): the genomes of soil and plant-associated and newly described type strains.</title>
        <authorList>
            <person name="Whitman W."/>
        </authorList>
    </citation>
    <scope>NUCLEOTIDE SEQUENCE [LARGE SCALE GENOMIC DNA]</scope>
    <source>
        <strain evidence="2 3">CECT 3303</strain>
    </source>
</reference>
<evidence type="ECO:0000313" key="2">
    <source>
        <dbReference type="EMBL" id="MBB5962213.1"/>
    </source>
</evidence>
<dbReference type="Proteomes" id="UP000562352">
    <property type="component" value="Unassembled WGS sequence"/>
</dbReference>
<dbReference type="GO" id="GO:0030497">
    <property type="term" value="P:fatty acid elongation"/>
    <property type="evidence" value="ECO:0007669"/>
    <property type="project" value="TreeGrafter"/>
</dbReference>
<dbReference type="PANTHER" id="PTHR42760:SF40">
    <property type="entry name" value="3-OXOACYL-[ACYL-CARRIER-PROTEIN] REDUCTASE, CHLOROPLASTIC"/>
    <property type="match status" value="1"/>
</dbReference>
<dbReference type="PROSITE" id="PS00061">
    <property type="entry name" value="ADH_SHORT"/>
    <property type="match status" value="1"/>
</dbReference>
<keyword evidence="3" id="KW-1185">Reference proteome</keyword>
<dbReference type="EMBL" id="JACHJJ010000003">
    <property type="protein sequence ID" value="MBB5962213.1"/>
    <property type="molecule type" value="Genomic_DNA"/>
</dbReference>
<dbReference type="CDD" id="cd05233">
    <property type="entry name" value="SDR_c"/>
    <property type="match status" value="1"/>
</dbReference>
<sequence length="244" mass="25201">MREIVVTGGGTGIGYAVAAAFVAEGDRVTITGRREHVLKEAADRLGGPDRVGCAAFNAANPVAVGEALGRLPARVDVLVNNAGGNTNLDRTAADDDLMDVAESWWANLNANLMSAVLVTAALVPRLADHGRIVTIGSIAARGTGSGSYGAAKAAVEAWTADLAAELGPRGITANVVSPGLVVDTEFFRGRLTEEGVRRRVEGTRNGRAGTPEDVAQTVRFVASPQARHLTGQVVHVNGGAYLGR</sequence>
<gene>
    <name evidence="2" type="ORF">FHS22_001472</name>
</gene>
<dbReference type="PANTHER" id="PTHR42760">
    <property type="entry name" value="SHORT-CHAIN DEHYDROGENASES/REDUCTASES FAMILY MEMBER"/>
    <property type="match status" value="1"/>
</dbReference>
<evidence type="ECO:0000256" key="1">
    <source>
        <dbReference type="ARBA" id="ARBA00006484"/>
    </source>
</evidence>
<dbReference type="PRINTS" id="PR00081">
    <property type="entry name" value="GDHRDH"/>
</dbReference>
<dbReference type="InterPro" id="IPR020904">
    <property type="entry name" value="Sc_DH/Rdtase_CS"/>
</dbReference>
<accession>A0A841CZJ7</accession>
<dbReference type="InterPro" id="IPR002347">
    <property type="entry name" value="SDR_fam"/>
</dbReference>
<dbReference type="RefSeq" id="WP_184939512.1">
    <property type="nucleotide sequence ID" value="NZ_BAAAWZ010000001.1"/>
</dbReference>
<evidence type="ECO:0000313" key="3">
    <source>
        <dbReference type="Proteomes" id="UP000562352"/>
    </source>
</evidence>
<protein>
    <submittedName>
        <fullName evidence="2">3-oxoacyl-[acyl-carrier protein] reductase</fullName>
        <ecNumber evidence="2">1.1.1.100</ecNumber>
    </submittedName>
</protein>
<dbReference type="SUPFAM" id="SSF51735">
    <property type="entry name" value="NAD(P)-binding Rossmann-fold domains"/>
    <property type="match status" value="1"/>
</dbReference>
<dbReference type="Pfam" id="PF13561">
    <property type="entry name" value="adh_short_C2"/>
    <property type="match status" value="1"/>
</dbReference>
<keyword evidence="2" id="KW-0560">Oxidoreductase</keyword>
<proteinExistence type="inferred from homology"/>
<dbReference type="EC" id="1.1.1.100" evidence="2"/>
<comment type="similarity">
    <text evidence="1">Belongs to the short-chain dehydrogenases/reductases (SDR) family.</text>
</comment>
<dbReference type="GO" id="GO:0004316">
    <property type="term" value="F:3-oxoacyl-[acyl-carrier-protein] reductase (NADPH) activity"/>
    <property type="evidence" value="ECO:0007669"/>
    <property type="project" value="UniProtKB-EC"/>
</dbReference>
<name>A0A841CZJ7_PLAVE</name>
<dbReference type="PRINTS" id="PR00080">
    <property type="entry name" value="SDRFAMILY"/>
</dbReference>